<organism evidence="4 6">
    <name type="scientific">Puccinia graminis f. sp. tritici</name>
    <dbReference type="NCBI Taxonomy" id="56615"/>
    <lineage>
        <taxon>Eukaryota</taxon>
        <taxon>Fungi</taxon>
        <taxon>Dikarya</taxon>
        <taxon>Basidiomycota</taxon>
        <taxon>Pucciniomycotina</taxon>
        <taxon>Pucciniomycetes</taxon>
        <taxon>Pucciniales</taxon>
        <taxon>Pucciniaceae</taxon>
        <taxon>Puccinia</taxon>
    </lineage>
</organism>
<sequence length="102" mass="10668">MRSVIVAVCLLAAAAIASPVELQARKPCGISCGSPYYNGGNNGGFAYDSTHATDNSFHNADNAFAYGPDGIYSNSRDQSGAASTYDHTSINSYPGNDDIRVL</sequence>
<evidence type="ECO:0000256" key="2">
    <source>
        <dbReference type="SAM" id="SignalP"/>
    </source>
</evidence>
<reference evidence="5 6" key="1">
    <citation type="submission" date="2019-05" db="EMBL/GenBank/DDBJ databases">
        <title>Emergence of the Ug99 lineage of the wheat stem rust pathogen through somatic hybridization.</title>
        <authorList>
            <person name="Li F."/>
            <person name="Upadhyaya N.M."/>
            <person name="Sperschneider J."/>
            <person name="Matny O."/>
            <person name="Nguyen-Phuc H."/>
            <person name="Mago R."/>
            <person name="Raley C."/>
            <person name="Miller M.E."/>
            <person name="Silverstein K.A.T."/>
            <person name="Henningsen E."/>
            <person name="Hirsch C.D."/>
            <person name="Visser B."/>
            <person name="Pretorius Z.A."/>
            <person name="Steffenson B.J."/>
            <person name="Schwessinger B."/>
            <person name="Dodds P.N."/>
            <person name="Figueroa M."/>
        </authorList>
    </citation>
    <scope>NUCLEOTIDE SEQUENCE [LARGE SCALE GENOMIC DNA]</scope>
    <source>
        <strain evidence="3">21-0</strain>
        <strain evidence="4 6">Ug99</strain>
    </source>
</reference>
<evidence type="ECO:0000313" key="3">
    <source>
        <dbReference type="EMBL" id="KAA1079855.1"/>
    </source>
</evidence>
<dbReference type="EMBL" id="VDEP01000339">
    <property type="protein sequence ID" value="KAA1100691.1"/>
    <property type="molecule type" value="Genomic_DNA"/>
</dbReference>
<proteinExistence type="predicted"/>
<evidence type="ECO:0000256" key="1">
    <source>
        <dbReference type="SAM" id="MobiDB-lite"/>
    </source>
</evidence>
<accession>A0A5B0PHL3</accession>
<feature type="region of interest" description="Disordered" evidence="1">
    <location>
        <begin position="75"/>
        <end position="102"/>
    </location>
</feature>
<evidence type="ECO:0000313" key="4">
    <source>
        <dbReference type="EMBL" id="KAA1100691.1"/>
    </source>
</evidence>
<dbReference type="Proteomes" id="UP000324748">
    <property type="component" value="Unassembled WGS sequence"/>
</dbReference>
<keyword evidence="5" id="KW-1185">Reference proteome</keyword>
<evidence type="ECO:0000313" key="6">
    <source>
        <dbReference type="Proteomes" id="UP000325313"/>
    </source>
</evidence>
<dbReference type="EMBL" id="VSWC01000132">
    <property type="protein sequence ID" value="KAA1079855.1"/>
    <property type="molecule type" value="Genomic_DNA"/>
</dbReference>
<dbReference type="Proteomes" id="UP000325313">
    <property type="component" value="Unassembled WGS sequence"/>
</dbReference>
<evidence type="ECO:0000313" key="5">
    <source>
        <dbReference type="Proteomes" id="UP000324748"/>
    </source>
</evidence>
<protein>
    <submittedName>
        <fullName evidence="4">Uncharacterized protein</fullName>
    </submittedName>
</protein>
<feature type="compositionally biased region" description="Polar residues" evidence="1">
    <location>
        <begin position="75"/>
        <end position="94"/>
    </location>
</feature>
<feature type="chain" id="PRO_5036137764" evidence="2">
    <location>
        <begin position="18"/>
        <end position="102"/>
    </location>
</feature>
<gene>
    <name evidence="3" type="ORF">PGT21_025827</name>
    <name evidence="4" type="ORF">PGTUg99_016592</name>
</gene>
<name>A0A5B0PHL3_PUCGR</name>
<feature type="signal peptide" evidence="2">
    <location>
        <begin position="1"/>
        <end position="17"/>
    </location>
</feature>
<dbReference type="AlphaFoldDB" id="A0A5B0PHL3"/>
<comment type="caution">
    <text evidence="4">The sequence shown here is derived from an EMBL/GenBank/DDBJ whole genome shotgun (WGS) entry which is preliminary data.</text>
</comment>
<keyword evidence="2" id="KW-0732">Signal</keyword>